<comment type="caution">
    <text evidence="2">The sequence shown here is derived from an EMBL/GenBank/DDBJ whole genome shotgun (WGS) entry which is preliminary data.</text>
</comment>
<keyword evidence="1" id="KW-1133">Transmembrane helix</keyword>
<name>A0ABQ9FXT4_TEGGR</name>
<accession>A0ABQ9FXT4</accession>
<feature type="transmembrane region" description="Helical" evidence="1">
    <location>
        <begin position="20"/>
        <end position="38"/>
    </location>
</feature>
<reference evidence="2 3" key="1">
    <citation type="submission" date="2022-12" db="EMBL/GenBank/DDBJ databases">
        <title>Chromosome-level genome of Tegillarca granosa.</title>
        <authorList>
            <person name="Kim J."/>
        </authorList>
    </citation>
    <scope>NUCLEOTIDE SEQUENCE [LARGE SCALE GENOMIC DNA]</scope>
    <source>
        <strain evidence="2">Teg-2019</strain>
        <tissue evidence="2">Adductor muscle</tissue>
    </source>
</reference>
<dbReference type="Proteomes" id="UP001217089">
    <property type="component" value="Unassembled WGS sequence"/>
</dbReference>
<protein>
    <submittedName>
        <fullName evidence="2">Uncharacterized protein</fullName>
    </submittedName>
</protein>
<gene>
    <name evidence="2" type="ORF">KUTeg_000524</name>
</gene>
<evidence type="ECO:0000313" key="2">
    <source>
        <dbReference type="EMBL" id="KAJ8322053.1"/>
    </source>
</evidence>
<evidence type="ECO:0000313" key="3">
    <source>
        <dbReference type="Proteomes" id="UP001217089"/>
    </source>
</evidence>
<keyword evidence="3" id="KW-1185">Reference proteome</keyword>
<keyword evidence="1" id="KW-0812">Transmembrane</keyword>
<sequence length="63" mass="7647">MKYVFRTMKIGPNLSDDLRIFFIFYGQFLVSFCCFKTFNYKHNKKTLFVPENSKKDFQNLSIF</sequence>
<evidence type="ECO:0000256" key="1">
    <source>
        <dbReference type="SAM" id="Phobius"/>
    </source>
</evidence>
<organism evidence="2 3">
    <name type="scientific">Tegillarca granosa</name>
    <name type="common">Malaysian cockle</name>
    <name type="synonym">Anadara granosa</name>
    <dbReference type="NCBI Taxonomy" id="220873"/>
    <lineage>
        <taxon>Eukaryota</taxon>
        <taxon>Metazoa</taxon>
        <taxon>Spiralia</taxon>
        <taxon>Lophotrochozoa</taxon>
        <taxon>Mollusca</taxon>
        <taxon>Bivalvia</taxon>
        <taxon>Autobranchia</taxon>
        <taxon>Pteriomorphia</taxon>
        <taxon>Arcoida</taxon>
        <taxon>Arcoidea</taxon>
        <taxon>Arcidae</taxon>
        <taxon>Tegillarca</taxon>
    </lineage>
</organism>
<keyword evidence="1" id="KW-0472">Membrane</keyword>
<proteinExistence type="predicted"/>
<dbReference type="EMBL" id="JARBDR010000018">
    <property type="protein sequence ID" value="KAJ8322053.1"/>
    <property type="molecule type" value="Genomic_DNA"/>
</dbReference>